<dbReference type="EMBL" id="BDQF01000012">
    <property type="protein sequence ID" value="GAW81677.1"/>
    <property type="molecule type" value="Genomic_DNA"/>
</dbReference>
<dbReference type="PANTHER" id="PTHR11645:SF0">
    <property type="entry name" value="PYRROLINE-5-CARBOXYLATE REDUCTASE 3"/>
    <property type="match status" value="1"/>
</dbReference>
<feature type="domain" description="Pyrroline-5-carboxylate reductase catalytic N-terminal" evidence="6">
    <location>
        <begin position="5"/>
        <end position="90"/>
    </location>
</feature>
<dbReference type="EC" id="1.5.1.2" evidence="5"/>
<feature type="binding site" evidence="4">
    <location>
        <begin position="64"/>
        <end position="67"/>
    </location>
    <ligand>
        <name>NADP(+)</name>
        <dbReference type="ChEBI" id="CHEBI:58349"/>
    </ligand>
</feature>
<evidence type="ECO:0000313" key="8">
    <source>
        <dbReference type="EMBL" id="GAW81677.1"/>
    </source>
</evidence>
<evidence type="ECO:0000259" key="6">
    <source>
        <dbReference type="Pfam" id="PF03807"/>
    </source>
</evidence>
<feature type="binding site" evidence="4">
    <location>
        <begin position="9"/>
        <end position="14"/>
    </location>
    <ligand>
        <name>NADP(+)</name>
        <dbReference type="ChEBI" id="CHEBI:58349"/>
    </ligand>
</feature>
<dbReference type="InterPro" id="IPR028939">
    <property type="entry name" value="P5C_Rdtase_cat_N"/>
</dbReference>
<dbReference type="InterPro" id="IPR029036">
    <property type="entry name" value="P5CR_dimer"/>
</dbReference>
<evidence type="ECO:0000259" key="7">
    <source>
        <dbReference type="Pfam" id="PF14748"/>
    </source>
</evidence>
<feature type="domain" description="Pyrroline-5-carboxylate reductase dimerisation" evidence="7">
    <location>
        <begin position="155"/>
        <end position="259"/>
    </location>
</feature>
<dbReference type="InterPro" id="IPR036291">
    <property type="entry name" value="NAD(P)-bd_dom_sf"/>
</dbReference>
<evidence type="ECO:0000313" key="9">
    <source>
        <dbReference type="Proteomes" id="UP000195521"/>
    </source>
</evidence>
<evidence type="ECO:0000256" key="2">
    <source>
        <dbReference type="ARBA" id="ARBA00022857"/>
    </source>
</evidence>
<sequence length="260" mass="28135">MENIKLGFIGLGKMGSALAHGIAKSKIIQEKNIYYHSPSKKNTPLNYLRSNIELAQVCDIIVCAVKPDLANEVLSDIKGYLKSKLLISICGGLNIESLKQMVGSEIKIVRIMPNTPCLIGQGAFIFCANSCVNDTDKKYVIDLFNSCGIIHEIKEKDMDIGTAISGCGPAYVFLFIESLIDAGVKNGLNRDLAKKLVLQTISGSTQMVLSSDIPIQQLKDDICSPGGITAVGLFTLEKHGFKYGVMDAVDSACQKSKSMH</sequence>
<organism evidence="8 9">
    <name type="scientific">Plasmodium gonderi</name>
    <dbReference type="NCBI Taxonomy" id="77519"/>
    <lineage>
        <taxon>Eukaryota</taxon>
        <taxon>Sar</taxon>
        <taxon>Alveolata</taxon>
        <taxon>Apicomplexa</taxon>
        <taxon>Aconoidasida</taxon>
        <taxon>Haemosporida</taxon>
        <taxon>Plasmodiidae</taxon>
        <taxon>Plasmodium</taxon>
        <taxon>Plasmodium (Plasmodium)</taxon>
    </lineage>
</organism>
<dbReference type="OMA" id="VWAVKPQ"/>
<feature type="binding site" evidence="4">
    <location>
        <position position="51"/>
    </location>
    <ligand>
        <name>NADPH</name>
        <dbReference type="ChEBI" id="CHEBI:57783"/>
    </ligand>
</feature>
<keyword evidence="5" id="KW-0028">Amino-acid biosynthesis</keyword>
<dbReference type="InterPro" id="IPR053790">
    <property type="entry name" value="P5CR-like_CS"/>
</dbReference>
<keyword evidence="9" id="KW-1185">Reference proteome</keyword>
<comment type="pathway">
    <text evidence="5">Amino-acid biosynthesis; L-proline biosynthesis; L-proline from L-glutamate 5-semialdehyde: step 1/1.</text>
</comment>
<dbReference type="GeneID" id="39748405"/>
<feature type="binding site" evidence="4">
    <location>
        <position position="37"/>
    </location>
    <ligand>
        <name>NADP(+)</name>
        <dbReference type="ChEBI" id="CHEBI:58349"/>
    </ligand>
</feature>
<accession>A0A1Y1JKG5</accession>
<dbReference type="Pfam" id="PF03807">
    <property type="entry name" value="F420_oxidored"/>
    <property type="match status" value="1"/>
</dbReference>
<comment type="caution">
    <text evidence="8">The sequence shown here is derived from an EMBL/GenBank/DDBJ whole genome shotgun (WGS) entry which is preliminary data.</text>
</comment>
<dbReference type="Proteomes" id="UP000195521">
    <property type="component" value="Unassembled WGS sequence"/>
</dbReference>
<dbReference type="SUPFAM" id="SSF48179">
    <property type="entry name" value="6-phosphogluconate dehydrogenase C-terminal domain-like"/>
    <property type="match status" value="1"/>
</dbReference>
<evidence type="ECO:0000256" key="3">
    <source>
        <dbReference type="ARBA" id="ARBA00023002"/>
    </source>
</evidence>
<reference evidence="9" key="1">
    <citation type="submission" date="2017-04" db="EMBL/GenBank/DDBJ databases">
        <title>Plasmodium gonderi genome.</title>
        <authorList>
            <person name="Arisue N."/>
            <person name="Honma H."/>
            <person name="Kawai S."/>
            <person name="Tougan T."/>
            <person name="Tanabe K."/>
            <person name="Horii T."/>
        </authorList>
    </citation>
    <scope>NUCLEOTIDE SEQUENCE [LARGE SCALE GENOMIC DNA]</scope>
    <source>
        <strain evidence="9">ATCC 30045</strain>
    </source>
</reference>
<dbReference type="Pfam" id="PF14748">
    <property type="entry name" value="P5CR_dimer"/>
    <property type="match status" value="1"/>
</dbReference>
<dbReference type="PROSITE" id="PS00521">
    <property type="entry name" value="P5CR"/>
    <property type="match status" value="1"/>
</dbReference>
<dbReference type="GO" id="GO:0004735">
    <property type="term" value="F:pyrroline-5-carboxylate reductase activity"/>
    <property type="evidence" value="ECO:0007669"/>
    <property type="project" value="UniProtKB-EC"/>
</dbReference>
<gene>
    <name evidence="8" type="ORF">PGO_111260</name>
</gene>
<dbReference type="PANTHER" id="PTHR11645">
    <property type="entry name" value="PYRROLINE-5-CARBOXYLATE REDUCTASE"/>
    <property type="match status" value="1"/>
</dbReference>
<dbReference type="OrthoDB" id="10263291at2759"/>
<dbReference type="SUPFAM" id="SSF51735">
    <property type="entry name" value="NAD(P)-binding Rossmann-fold domains"/>
    <property type="match status" value="1"/>
</dbReference>
<keyword evidence="2 4" id="KW-0521">NADP</keyword>
<comment type="similarity">
    <text evidence="1 5">Belongs to the pyrroline-5-carboxylate reductase family.</text>
</comment>
<dbReference type="GO" id="GO:0055129">
    <property type="term" value="P:L-proline biosynthetic process"/>
    <property type="evidence" value="ECO:0007669"/>
    <property type="project" value="UniProtKB-UniPathway"/>
</dbReference>
<evidence type="ECO:0000256" key="4">
    <source>
        <dbReference type="PIRSR" id="PIRSR000193-1"/>
    </source>
</evidence>
<dbReference type="PIRSF" id="PIRSF000193">
    <property type="entry name" value="Pyrrol-5-carb_rd"/>
    <property type="match status" value="1"/>
</dbReference>
<dbReference type="UniPathway" id="UPA00098">
    <property type="reaction ID" value="UER00361"/>
</dbReference>
<proteinExistence type="inferred from homology"/>
<evidence type="ECO:0000256" key="5">
    <source>
        <dbReference type="RuleBase" id="RU003903"/>
    </source>
</evidence>
<dbReference type="RefSeq" id="XP_028544266.1">
    <property type="nucleotide sequence ID" value="XM_028688465.1"/>
</dbReference>
<dbReference type="InterPro" id="IPR008927">
    <property type="entry name" value="6-PGluconate_DH-like_C_sf"/>
</dbReference>
<name>A0A1Y1JKG5_PLAGO</name>
<protein>
    <recommendedName>
        <fullName evidence="5">Pyrroline-5-carboxylate reductase</fullName>
        <ecNumber evidence="5">1.5.1.2</ecNumber>
    </recommendedName>
</protein>
<dbReference type="Gene3D" id="1.10.3730.10">
    <property type="entry name" value="ProC C-terminal domain-like"/>
    <property type="match status" value="1"/>
</dbReference>
<dbReference type="NCBIfam" id="TIGR00112">
    <property type="entry name" value="proC"/>
    <property type="match status" value="1"/>
</dbReference>
<evidence type="ECO:0000256" key="1">
    <source>
        <dbReference type="ARBA" id="ARBA00005525"/>
    </source>
</evidence>
<keyword evidence="5" id="KW-0641">Proline biosynthesis</keyword>
<dbReference type="AlphaFoldDB" id="A0A1Y1JKG5"/>
<dbReference type="FunFam" id="1.10.3730.10:FF:000001">
    <property type="entry name" value="Pyrroline-5-carboxylate reductase"/>
    <property type="match status" value="1"/>
</dbReference>
<keyword evidence="3 5" id="KW-0560">Oxidoreductase</keyword>
<dbReference type="Gene3D" id="3.40.50.720">
    <property type="entry name" value="NAD(P)-binding Rossmann-like Domain"/>
    <property type="match status" value="1"/>
</dbReference>
<dbReference type="HAMAP" id="MF_01925">
    <property type="entry name" value="P5C_reductase"/>
    <property type="match status" value="1"/>
</dbReference>
<comment type="catalytic activity">
    <reaction evidence="5">
        <text>L-proline + NADP(+) = (S)-1-pyrroline-5-carboxylate + NADPH + 2 H(+)</text>
        <dbReference type="Rhea" id="RHEA:14109"/>
        <dbReference type="ChEBI" id="CHEBI:15378"/>
        <dbReference type="ChEBI" id="CHEBI:17388"/>
        <dbReference type="ChEBI" id="CHEBI:57783"/>
        <dbReference type="ChEBI" id="CHEBI:58349"/>
        <dbReference type="ChEBI" id="CHEBI:60039"/>
        <dbReference type="EC" id="1.5.1.2"/>
    </reaction>
</comment>
<dbReference type="InterPro" id="IPR000304">
    <property type="entry name" value="Pyrroline-COOH_reductase"/>
</dbReference>